<dbReference type="HOGENOM" id="CLU_590123_0_0_9"/>
<dbReference type="InterPro" id="IPR023358">
    <property type="entry name" value="Peptidase_M18_dom2"/>
</dbReference>
<accession>W6RVU7</accession>
<evidence type="ECO:0000256" key="5">
    <source>
        <dbReference type="ARBA" id="ARBA00022723"/>
    </source>
</evidence>
<keyword evidence="8 9" id="KW-0482">Metalloprotease</keyword>
<keyword evidence="3 9" id="KW-0031">Aminopeptidase</keyword>
<keyword evidence="12" id="KW-1185">Reference proteome</keyword>
<dbReference type="Pfam" id="PF02127">
    <property type="entry name" value="Peptidase_M18"/>
    <property type="match status" value="1"/>
</dbReference>
<dbReference type="Gene3D" id="2.30.250.10">
    <property type="entry name" value="Aminopeptidase i, Domain 2"/>
    <property type="match status" value="1"/>
</dbReference>
<dbReference type="KEGG" id="clt:CM240_1300"/>
<keyword evidence="7 9" id="KW-0862">Zinc</keyword>
<evidence type="ECO:0000256" key="1">
    <source>
        <dbReference type="ARBA" id="ARBA00001947"/>
    </source>
</evidence>
<dbReference type="AlphaFoldDB" id="W6RVU7"/>
<protein>
    <recommendedName>
        <fullName evidence="10">M18 family aminopeptidase</fullName>
        <ecNumber evidence="10">3.4.11.-</ecNumber>
    </recommendedName>
</protein>
<dbReference type="GO" id="GO:0008237">
    <property type="term" value="F:metallopeptidase activity"/>
    <property type="evidence" value="ECO:0007669"/>
    <property type="project" value="UniProtKB-KW"/>
</dbReference>
<dbReference type="GO" id="GO:0008270">
    <property type="term" value="F:zinc ion binding"/>
    <property type="evidence" value="ECO:0007669"/>
    <property type="project" value="InterPro"/>
</dbReference>
<dbReference type="OrthoDB" id="89722at2"/>
<dbReference type="STRING" id="1216932.CM240_1300"/>
<evidence type="ECO:0000256" key="4">
    <source>
        <dbReference type="ARBA" id="ARBA00022670"/>
    </source>
</evidence>
<dbReference type="InterPro" id="IPR001948">
    <property type="entry name" value="Peptidase_M18"/>
</dbReference>
<evidence type="ECO:0000256" key="9">
    <source>
        <dbReference type="RuleBase" id="RU004386"/>
    </source>
</evidence>
<keyword evidence="6 9" id="KW-0378">Hydrolase</keyword>
<evidence type="ECO:0000256" key="10">
    <source>
        <dbReference type="RuleBase" id="RU004387"/>
    </source>
</evidence>
<dbReference type="GO" id="GO:0005737">
    <property type="term" value="C:cytoplasm"/>
    <property type="evidence" value="ECO:0007669"/>
    <property type="project" value="UniProtKB-ARBA"/>
</dbReference>
<dbReference type="EC" id="3.4.11.-" evidence="10"/>
<evidence type="ECO:0000256" key="3">
    <source>
        <dbReference type="ARBA" id="ARBA00022438"/>
    </source>
</evidence>
<dbReference type="PANTHER" id="PTHR28570:SF2">
    <property type="entry name" value="M18 FAMILY AMINOPEPTIDASE 1-RELATED"/>
    <property type="match status" value="1"/>
</dbReference>
<dbReference type="NCBIfam" id="NF002600">
    <property type="entry name" value="PRK02256.1"/>
    <property type="match status" value="1"/>
</dbReference>
<dbReference type="SUPFAM" id="SSF53187">
    <property type="entry name" value="Zn-dependent exopeptidases"/>
    <property type="match status" value="1"/>
</dbReference>
<dbReference type="Proteomes" id="UP000019426">
    <property type="component" value="Chromosome M2/40_rep1"/>
</dbReference>
<dbReference type="EMBL" id="HG917868">
    <property type="protein sequence ID" value="CDM68463.1"/>
    <property type="molecule type" value="Genomic_DNA"/>
</dbReference>
<dbReference type="FunFam" id="2.30.250.10:FF:000006">
    <property type="entry name" value="Probable M18 family aminopeptidase 1"/>
    <property type="match status" value="1"/>
</dbReference>
<dbReference type="GO" id="GO:0004177">
    <property type="term" value="F:aminopeptidase activity"/>
    <property type="evidence" value="ECO:0007669"/>
    <property type="project" value="UniProtKB-KW"/>
</dbReference>
<dbReference type="PATRIC" id="fig|1216932.3.peg.1297"/>
<organism evidence="11 12">
    <name type="scientific">Clostridium bornimense</name>
    <dbReference type="NCBI Taxonomy" id="1216932"/>
    <lineage>
        <taxon>Bacteria</taxon>
        <taxon>Bacillati</taxon>
        <taxon>Bacillota</taxon>
        <taxon>Clostridia</taxon>
        <taxon>Eubacteriales</taxon>
        <taxon>Clostridiaceae</taxon>
        <taxon>Clostridium</taxon>
    </lineage>
</organism>
<evidence type="ECO:0000313" key="12">
    <source>
        <dbReference type="Proteomes" id="UP000019426"/>
    </source>
</evidence>
<keyword evidence="5 9" id="KW-0479">Metal-binding</keyword>
<evidence type="ECO:0000256" key="8">
    <source>
        <dbReference type="ARBA" id="ARBA00023049"/>
    </source>
</evidence>
<comment type="cofactor">
    <cofactor evidence="1 10">
        <name>Zn(2+)</name>
        <dbReference type="ChEBI" id="CHEBI:29105"/>
    </cofactor>
</comment>
<gene>
    <name evidence="11" type="primary">apeA</name>
    <name evidence="11" type="ORF">CM240_1300</name>
</gene>
<comment type="similarity">
    <text evidence="2 9">Belongs to the peptidase M18 family.</text>
</comment>
<evidence type="ECO:0000256" key="2">
    <source>
        <dbReference type="ARBA" id="ARBA00008290"/>
    </source>
</evidence>
<keyword evidence="4 9" id="KW-0645">Protease</keyword>
<dbReference type="GO" id="GO:0006508">
    <property type="term" value="P:proteolysis"/>
    <property type="evidence" value="ECO:0007669"/>
    <property type="project" value="UniProtKB-KW"/>
</dbReference>
<proteinExistence type="inferred from homology"/>
<dbReference type="eggNOG" id="COG1362">
    <property type="taxonomic scope" value="Bacteria"/>
</dbReference>
<dbReference type="PRINTS" id="PR00932">
    <property type="entry name" value="AMINO1PTASE"/>
</dbReference>
<dbReference type="CDD" id="cd05659">
    <property type="entry name" value="M18_API"/>
    <property type="match status" value="1"/>
</dbReference>
<reference evidence="11 12" key="1">
    <citation type="submission" date="2013-11" db="EMBL/GenBank/DDBJ databases">
        <title>Complete genome sequence of Clostridum sp. M2/40.</title>
        <authorList>
            <person name="Wibberg D."/>
            <person name="Puehler A."/>
            <person name="Schlueter A."/>
        </authorList>
    </citation>
    <scope>NUCLEOTIDE SEQUENCE [LARGE SCALE GENOMIC DNA]</scope>
    <source>
        <strain evidence="12">M2/40</strain>
    </source>
</reference>
<evidence type="ECO:0000256" key="7">
    <source>
        <dbReference type="ARBA" id="ARBA00022833"/>
    </source>
</evidence>
<dbReference type="Gene3D" id="3.40.630.10">
    <property type="entry name" value="Zn peptidases"/>
    <property type="match status" value="1"/>
</dbReference>
<evidence type="ECO:0000313" key="11">
    <source>
        <dbReference type="EMBL" id="CDM68463.1"/>
    </source>
</evidence>
<dbReference type="SUPFAM" id="SSF101821">
    <property type="entry name" value="Aminopeptidase/glucanase lid domain"/>
    <property type="match status" value="1"/>
</dbReference>
<sequence>MSEKIDLGLVKKYEYAWDKYSDSDLKDVFSFSERYKKFMSQCKTERECVTEFISIAEEYGFKNLEDLIKNNTSLNSGDKVYYNNKEKSVVFYIVGNEPIEKGLNILGAHIDSPRIDLKQNPLYEESDLALFETHYYGGIKKYQWVAIPLAIHGTVIKKDGSKVNIVIGEDDNDPVFNISDLLIHLSGDQMAKTASKVIDGEAMNLLVGSIPIKNKDEKNRVKINILKIIKDKYDIDEEDFVSSEIELVPSGKARDLGLDRSMVIAYGQDDRICAYTGFEAICNINKPRKTVTLILADKEEVGSIGNTGMHGRFFENSLCEIMNLKGEYNEIHLRRALSNSKMLSADVTAAFDPNFPSVAEKRNSAYFGKGLVFSKYTGSRGKSGCNDANAEFMGELRNIMNNNNVSWQTSELGKVDQGGGGTIAYILAQYGMEVIDCGVALQNMHAPWEVSSKADIYETYRGYEAFLREA</sequence>
<evidence type="ECO:0000256" key="6">
    <source>
        <dbReference type="ARBA" id="ARBA00022801"/>
    </source>
</evidence>
<dbReference type="PANTHER" id="PTHR28570">
    <property type="entry name" value="ASPARTYL AMINOPEPTIDASE"/>
    <property type="match status" value="1"/>
</dbReference>
<name>W6RVU7_9CLOT</name>